<dbReference type="PANTHER" id="PTHR42783">
    <property type="entry name" value="GLUTAMATE SYNTHASE [NADPH] SMALL CHAIN"/>
    <property type="match status" value="1"/>
</dbReference>
<dbReference type="PROSITE" id="PS00198">
    <property type="entry name" value="4FE4S_FER_1"/>
    <property type="match status" value="1"/>
</dbReference>
<dbReference type="Proteomes" id="UP000741360">
    <property type="component" value="Unassembled WGS sequence"/>
</dbReference>
<comment type="caution">
    <text evidence="5">The sequence shown here is derived from an EMBL/GenBank/DDBJ whole genome shotgun (WGS) entry which is preliminary data.</text>
</comment>
<gene>
    <name evidence="5" type="ORF">HYY65_01380</name>
</gene>
<name>A0A932GMY9_UNCTE</name>
<dbReference type="InterPro" id="IPR009051">
    <property type="entry name" value="Helical_ferredxn"/>
</dbReference>
<accession>A0A932GMY9</accession>
<dbReference type="Pfam" id="PF07992">
    <property type="entry name" value="Pyr_redox_2"/>
    <property type="match status" value="1"/>
</dbReference>
<dbReference type="InterPro" id="IPR023753">
    <property type="entry name" value="FAD/NAD-binding_dom"/>
</dbReference>
<organism evidence="5 6">
    <name type="scientific">Tectimicrobiota bacterium</name>
    <dbReference type="NCBI Taxonomy" id="2528274"/>
    <lineage>
        <taxon>Bacteria</taxon>
        <taxon>Pseudomonadati</taxon>
        <taxon>Nitrospinota/Tectimicrobiota group</taxon>
        <taxon>Candidatus Tectimicrobiota</taxon>
    </lineage>
</organism>
<evidence type="ECO:0000313" key="5">
    <source>
        <dbReference type="EMBL" id="MBI3013727.1"/>
    </source>
</evidence>
<reference evidence="5" key="1">
    <citation type="submission" date="2020-07" db="EMBL/GenBank/DDBJ databases">
        <title>Huge and variable diversity of episymbiotic CPR bacteria and DPANN archaea in groundwater ecosystems.</title>
        <authorList>
            <person name="He C.Y."/>
            <person name="Keren R."/>
            <person name="Whittaker M."/>
            <person name="Farag I.F."/>
            <person name="Doudna J."/>
            <person name="Cate J.H.D."/>
            <person name="Banfield J.F."/>
        </authorList>
    </citation>
    <scope>NUCLEOTIDE SEQUENCE</scope>
    <source>
        <strain evidence="5">NC_groundwater_717_Ag_S-0.2um_59_8</strain>
    </source>
</reference>
<keyword evidence="1" id="KW-0479">Metal-binding</keyword>
<dbReference type="PANTHER" id="PTHR42783:SF3">
    <property type="entry name" value="GLUTAMATE SYNTHASE [NADPH] SMALL CHAIN-RELATED"/>
    <property type="match status" value="1"/>
</dbReference>
<proteinExistence type="predicted"/>
<evidence type="ECO:0000256" key="1">
    <source>
        <dbReference type="ARBA" id="ARBA00022723"/>
    </source>
</evidence>
<dbReference type="Gene3D" id="3.50.50.60">
    <property type="entry name" value="FAD/NAD(P)-binding domain"/>
    <property type="match status" value="2"/>
</dbReference>
<dbReference type="InterPro" id="IPR028261">
    <property type="entry name" value="DPD_II"/>
</dbReference>
<dbReference type="Gene3D" id="1.10.1060.10">
    <property type="entry name" value="Alpha-helical ferredoxin"/>
    <property type="match status" value="1"/>
</dbReference>
<dbReference type="SUPFAM" id="SSF51971">
    <property type="entry name" value="Nucleotide-binding domain"/>
    <property type="match status" value="1"/>
</dbReference>
<dbReference type="GO" id="GO:0051536">
    <property type="term" value="F:iron-sulfur cluster binding"/>
    <property type="evidence" value="ECO:0007669"/>
    <property type="project" value="UniProtKB-KW"/>
</dbReference>
<dbReference type="InterPro" id="IPR017900">
    <property type="entry name" value="4Fe4S_Fe_S_CS"/>
</dbReference>
<dbReference type="PROSITE" id="PS51379">
    <property type="entry name" value="4FE4S_FER_2"/>
    <property type="match status" value="1"/>
</dbReference>
<evidence type="ECO:0000256" key="2">
    <source>
        <dbReference type="ARBA" id="ARBA00023004"/>
    </source>
</evidence>
<protein>
    <submittedName>
        <fullName evidence="5">FAD-dependent oxidoreductase</fullName>
    </submittedName>
</protein>
<dbReference type="GO" id="GO:0016491">
    <property type="term" value="F:oxidoreductase activity"/>
    <property type="evidence" value="ECO:0007669"/>
    <property type="project" value="InterPro"/>
</dbReference>
<dbReference type="SUPFAM" id="SSF46548">
    <property type="entry name" value="alpha-helical ferredoxin"/>
    <property type="match status" value="2"/>
</dbReference>
<dbReference type="EMBL" id="JACPSX010000025">
    <property type="protein sequence ID" value="MBI3013727.1"/>
    <property type="molecule type" value="Genomic_DNA"/>
</dbReference>
<evidence type="ECO:0000256" key="3">
    <source>
        <dbReference type="ARBA" id="ARBA00023014"/>
    </source>
</evidence>
<keyword evidence="2" id="KW-0408">Iron</keyword>
<dbReference type="InterPro" id="IPR017896">
    <property type="entry name" value="4Fe4S_Fe-S-bd"/>
</dbReference>
<evidence type="ECO:0000313" key="6">
    <source>
        <dbReference type="Proteomes" id="UP000741360"/>
    </source>
</evidence>
<feature type="domain" description="4Fe-4S ferredoxin-type" evidence="4">
    <location>
        <begin position="532"/>
        <end position="559"/>
    </location>
</feature>
<dbReference type="Pfam" id="PF14691">
    <property type="entry name" value="Fer4_20"/>
    <property type="match status" value="1"/>
</dbReference>
<keyword evidence="3" id="KW-0411">Iron-sulfur</keyword>
<dbReference type="AlphaFoldDB" id="A0A932GMY9"/>
<dbReference type="InterPro" id="IPR036188">
    <property type="entry name" value="FAD/NAD-bd_sf"/>
</dbReference>
<dbReference type="NCBIfam" id="NF009410">
    <property type="entry name" value="PRK12771.1"/>
    <property type="match status" value="1"/>
</dbReference>
<evidence type="ECO:0000259" key="4">
    <source>
        <dbReference type="PROSITE" id="PS51379"/>
    </source>
</evidence>
<dbReference type="GO" id="GO:0046872">
    <property type="term" value="F:metal ion binding"/>
    <property type="evidence" value="ECO:0007669"/>
    <property type="project" value="UniProtKB-KW"/>
</dbReference>
<dbReference type="PRINTS" id="PR00419">
    <property type="entry name" value="ADXRDTASE"/>
</dbReference>
<sequence>MPVIKKVRKLGGLSGIAAGPGARATSPLRPQFVLKTPPCSDVCPNHTDIRAVLTNIAQAETHGKSYDQAFEQAFYIIAERNPLPAVCGRVCPHPCEEACNRNHLDAPASINCLERFIGDFALEKGFPLRRLSEDRLPEKIAVIGSGPSGLSCSYQLARRGYPVTVFEAFPKPGGMLRYGIPTYRLPRQILDAEIARILALGVELRCETMVGKDVPYEDLRQVYAAIFVGIGAHRGLSLGVPGDEAPNVLSGVEFLHRVNAGERPDVGKTVVVVGGGDTAVDAARAAARLGAKTTILYRRTIQEMPAIRQEVEEAKREGIQIEFLAAPSAVATENGCAVGLTCLRMELGEPDASGRRRPVPIPGSEFYVGASTIIAAISQEPDFTGLESFTAERGGIPVDDRGETTVPGAFAGGDVLELGIVTTAIFHGRRAAEVIHSRLRGTPVESAPAPPVITYDRMRLDYYPKQPRTEMERVPVDERLQDPDREVNLGLTREQVIAEAKRCLSCGLCSECDNCWKYCQDQAVIKPFEKGQPYRFKLEFCQGCKKCAEECPCGYIEMV</sequence>